<accession>A0A7R9LGI7</accession>
<keyword evidence="4" id="KW-0206">Cytoskeleton</keyword>
<protein>
    <recommendedName>
        <fullName evidence="7">Mitotic-spindle organizing protein 1</fullName>
    </recommendedName>
</protein>
<reference evidence="5" key="1">
    <citation type="submission" date="2020-11" db="EMBL/GenBank/DDBJ databases">
        <authorList>
            <person name="Tran Van P."/>
        </authorList>
    </citation>
    <scope>NUCLEOTIDE SEQUENCE</scope>
</reference>
<evidence type="ECO:0000256" key="4">
    <source>
        <dbReference type="ARBA" id="ARBA00023212"/>
    </source>
</evidence>
<comment type="similarity">
    <text evidence="2">Belongs to the MOZART1 family.</text>
</comment>
<comment type="subcellular location">
    <subcellularLocation>
        <location evidence="1">Cytoplasm</location>
        <location evidence="1">Cytoskeleton</location>
        <location evidence="1">Microtubule organizing center</location>
    </subcellularLocation>
</comment>
<evidence type="ECO:0008006" key="7">
    <source>
        <dbReference type="Google" id="ProtNLM"/>
    </source>
</evidence>
<name>A0A7R9LGI7_9ACAR</name>
<evidence type="ECO:0000313" key="5">
    <source>
        <dbReference type="EMBL" id="CAD7641305.1"/>
    </source>
</evidence>
<dbReference type="AlphaFoldDB" id="A0A7R9LGI7"/>
<proteinExistence type="inferred from homology"/>
<evidence type="ECO:0000256" key="3">
    <source>
        <dbReference type="ARBA" id="ARBA00022490"/>
    </source>
</evidence>
<organism evidence="5">
    <name type="scientific">Oppiella nova</name>
    <dbReference type="NCBI Taxonomy" id="334625"/>
    <lineage>
        <taxon>Eukaryota</taxon>
        <taxon>Metazoa</taxon>
        <taxon>Ecdysozoa</taxon>
        <taxon>Arthropoda</taxon>
        <taxon>Chelicerata</taxon>
        <taxon>Arachnida</taxon>
        <taxon>Acari</taxon>
        <taxon>Acariformes</taxon>
        <taxon>Sarcoptiformes</taxon>
        <taxon>Oribatida</taxon>
        <taxon>Brachypylina</taxon>
        <taxon>Oppioidea</taxon>
        <taxon>Oppiidae</taxon>
        <taxon>Oppiella</taxon>
    </lineage>
</organism>
<dbReference type="OrthoDB" id="48571at2759"/>
<dbReference type="GO" id="GO:0033566">
    <property type="term" value="P:gamma-tubulin complex localization"/>
    <property type="evidence" value="ECO:0007669"/>
    <property type="project" value="InterPro"/>
</dbReference>
<dbReference type="InterPro" id="IPR022214">
    <property type="entry name" value="MZT1"/>
</dbReference>
<dbReference type="GO" id="GO:0000931">
    <property type="term" value="C:gamma-tubulin ring complex"/>
    <property type="evidence" value="ECO:0007669"/>
    <property type="project" value="InterPro"/>
</dbReference>
<evidence type="ECO:0000256" key="2">
    <source>
        <dbReference type="ARBA" id="ARBA00011015"/>
    </source>
</evidence>
<dbReference type="GO" id="GO:0005819">
    <property type="term" value="C:spindle"/>
    <property type="evidence" value="ECO:0007669"/>
    <property type="project" value="TreeGrafter"/>
</dbReference>
<dbReference type="PANTHER" id="PTHR28520">
    <property type="entry name" value="MITOTIC-SPINDLE ORGANIZING PROTEIN 1"/>
    <property type="match status" value="1"/>
</dbReference>
<sequence length="79" mass="8844">MDDKSCDFNELNACLISPLDERLNGSKEIMDTICEMSNILRTGMDAECLIICFKLLENGVNPEALAKVVHNLRKQSLNT</sequence>
<evidence type="ECO:0000313" key="6">
    <source>
        <dbReference type="Proteomes" id="UP000728032"/>
    </source>
</evidence>
<gene>
    <name evidence="5" type="ORF">ONB1V03_LOCUS3031</name>
</gene>
<dbReference type="GO" id="GO:0031021">
    <property type="term" value="C:interphase microtubule organizing center"/>
    <property type="evidence" value="ECO:0007669"/>
    <property type="project" value="TreeGrafter"/>
</dbReference>
<evidence type="ECO:0000256" key="1">
    <source>
        <dbReference type="ARBA" id="ARBA00004267"/>
    </source>
</evidence>
<dbReference type="Proteomes" id="UP000728032">
    <property type="component" value="Unassembled WGS sequence"/>
</dbReference>
<keyword evidence="3" id="KW-0963">Cytoplasm</keyword>
<dbReference type="Pfam" id="PF12554">
    <property type="entry name" value="MOZART1"/>
    <property type="match status" value="1"/>
</dbReference>
<dbReference type="GO" id="GO:0090307">
    <property type="term" value="P:mitotic spindle assembly"/>
    <property type="evidence" value="ECO:0007669"/>
    <property type="project" value="TreeGrafter"/>
</dbReference>
<dbReference type="EMBL" id="CAJPVJ010000815">
    <property type="protein sequence ID" value="CAG2163456.1"/>
    <property type="molecule type" value="Genomic_DNA"/>
</dbReference>
<dbReference type="GO" id="GO:0051415">
    <property type="term" value="P:microtubule nucleation by interphase microtubule organizing center"/>
    <property type="evidence" value="ECO:0007669"/>
    <property type="project" value="TreeGrafter"/>
</dbReference>
<keyword evidence="6" id="KW-1185">Reference proteome</keyword>
<dbReference type="EMBL" id="OC915640">
    <property type="protein sequence ID" value="CAD7641305.1"/>
    <property type="molecule type" value="Genomic_DNA"/>
</dbReference>
<dbReference type="PANTHER" id="PTHR28520:SF2">
    <property type="entry name" value="MITOTIC-SPINDLE ORGANIZING PROTEIN 1"/>
    <property type="match status" value="1"/>
</dbReference>